<dbReference type="AlphaFoldDB" id="A0A8H4K4W2"/>
<accession>A0A8H4K4W2</accession>
<keyword evidence="1" id="KW-1133">Transmembrane helix</keyword>
<sequence>MKDDPVTIKARKLFRVQSAASTLAEEQMYLESSRPHDSEQTAFSLSLHPGFNSCRQDILNNEANFLPSSRVDVLTVSGPENTLLFEPDCDDVQVEAVIDGLNSDASSPALMAICIKLERNLNATFEQRASISKPLVENLFNHYGIHTGFLLDVIGRPNYWSALSQLKTDSWFEKDMFEFFCQHPRWHQKGRYDKEQGAMQGNRAPCSVYMSYSTATKTTIYLVVAPDDGIWFSFLDLITEPQNNNIPFLGRELVTSPFMIHSMISNIAFEQSTIYTADVRVRLMTQLKKVNDYSDSLDAAGVQSHDSNSRQTLSSITRQLHQVSQMINTGLGSSSSAVKLSAKLLEAHQRFCEQTGRGAPGTAVSRTNTAIQYVHDAYLYQQHWLEQYKTRKETAMSFVFNMVTQGDSYINLNTSHQMSQDSSSIHTLTILAMIFLPGTFTATLFSCVAFRASDSGAAEVTGWLLPSPENQ</sequence>
<evidence type="ECO:0000313" key="2">
    <source>
        <dbReference type="EMBL" id="KAF4442823.1"/>
    </source>
</evidence>
<dbReference type="EMBL" id="JAADJG010000586">
    <property type="protein sequence ID" value="KAF4442823.1"/>
    <property type="molecule type" value="Genomic_DNA"/>
</dbReference>
<proteinExistence type="predicted"/>
<protein>
    <submittedName>
        <fullName evidence="2">Uncharacterized protein</fullName>
    </submittedName>
</protein>
<keyword evidence="1" id="KW-0472">Membrane</keyword>
<keyword evidence="1" id="KW-0812">Transmembrane</keyword>
<dbReference type="OrthoDB" id="2830640at2759"/>
<feature type="transmembrane region" description="Helical" evidence="1">
    <location>
        <begin position="428"/>
        <end position="450"/>
    </location>
</feature>
<dbReference type="Gene3D" id="1.20.58.340">
    <property type="entry name" value="Magnesium transport protein CorA, transmembrane region"/>
    <property type="match status" value="1"/>
</dbReference>
<name>A0A8H4K4W2_9HYPO</name>
<evidence type="ECO:0000256" key="1">
    <source>
        <dbReference type="SAM" id="Phobius"/>
    </source>
</evidence>
<keyword evidence="3" id="KW-1185">Reference proteome</keyword>
<dbReference type="Proteomes" id="UP000605986">
    <property type="component" value="Unassembled WGS sequence"/>
</dbReference>
<gene>
    <name evidence="2" type="ORF">F53441_11651</name>
</gene>
<organism evidence="2 3">
    <name type="scientific">Fusarium austroafricanum</name>
    <dbReference type="NCBI Taxonomy" id="2364996"/>
    <lineage>
        <taxon>Eukaryota</taxon>
        <taxon>Fungi</taxon>
        <taxon>Dikarya</taxon>
        <taxon>Ascomycota</taxon>
        <taxon>Pezizomycotina</taxon>
        <taxon>Sordariomycetes</taxon>
        <taxon>Hypocreomycetidae</taxon>
        <taxon>Hypocreales</taxon>
        <taxon>Nectriaceae</taxon>
        <taxon>Fusarium</taxon>
        <taxon>Fusarium concolor species complex</taxon>
    </lineage>
</organism>
<evidence type="ECO:0000313" key="3">
    <source>
        <dbReference type="Proteomes" id="UP000605986"/>
    </source>
</evidence>
<comment type="caution">
    <text evidence="2">The sequence shown here is derived from an EMBL/GenBank/DDBJ whole genome shotgun (WGS) entry which is preliminary data.</text>
</comment>
<reference evidence="2" key="1">
    <citation type="submission" date="2020-01" db="EMBL/GenBank/DDBJ databases">
        <title>Identification and distribution of gene clusters putatively required for synthesis of sphingolipid metabolism inhibitors in phylogenetically diverse species of the filamentous fungus Fusarium.</title>
        <authorList>
            <person name="Kim H.-S."/>
            <person name="Busman M."/>
            <person name="Brown D.W."/>
            <person name="Divon H."/>
            <person name="Uhlig S."/>
            <person name="Proctor R.H."/>
        </authorList>
    </citation>
    <scope>NUCLEOTIDE SEQUENCE</scope>
    <source>
        <strain evidence="2">NRRL 53441</strain>
    </source>
</reference>